<evidence type="ECO:0000313" key="2">
    <source>
        <dbReference type="Proteomes" id="UP000244811"/>
    </source>
</evidence>
<proteinExistence type="predicted"/>
<organism evidence="1 2">
    <name type="scientific">Theileria orientalis</name>
    <dbReference type="NCBI Taxonomy" id="68886"/>
    <lineage>
        <taxon>Eukaryota</taxon>
        <taxon>Sar</taxon>
        <taxon>Alveolata</taxon>
        <taxon>Apicomplexa</taxon>
        <taxon>Aconoidasida</taxon>
        <taxon>Piroplasmida</taxon>
        <taxon>Theileriidae</taxon>
        <taxon>Theileria</taxon>
    </lineage>
</organism>
<accession>A0A976SJU8</accession>
<gene>
    <name evidence="1" type="ORF">MACK_004056</name>
</gene>
<evidence type="ECO:0000313" key="1">
    <source>
        <dbReference type="EMBL" id="UVC50183.1"/>
    </source>
</evidence>
<sequence length="89" mass="11149">MFISKSLLSYNKYRQWERSLRRFNARKRWNLVSWLTKGTYENLKFKNGWKTMSYVNPPKVMESTDKVTKHCDMERLHEQDREYYRNFTR</sequence>
<protein>
    <submittedName>
        <fullName evidence="1">Uncharacterized protein</fullName>
    </submittedName>
</protein>
<dbReference type="EMBL" id="CP056072">
    <property type="protein sequence ID" value="UVC50183.1"/>
    <property type="molecule type" value="Genomic_DNA"/>
</dbReference>
<reference evidence="1" key="1">
    <citation type="submission" date="2022-07" db="EMBL/GenBank/DDBJ databases">
        <title>Evaluation of T. orientalis genome assembly methods using nanopore sequencing and analysis of variation between genomes.</title>
        <authorList>
            <person name="Yam J."/>
            <person name="Micallef M.L."/>
            <person name="Liu M."/>
            <person name="Djordjevic S.P."/>
            <person name="Bogema D.R."/>
            <person name="Jenkins C."/>
        </authorList>
    </citation>
    <scope>NUCLEOTIDE SEQUENCE</scope>
    <source>
        <strain evidence="1">Goon Nure</strain>
    </source>
</reference>
<dbReference type="Proteomes" id="UP000244811">
    <property type="component" value="Chromosome 4"/>
</dbReference>
<dbReference type="AlphaFoldDB" id="A0A976SJU8"/>
<name>A0A976SJU8_THEOR</name>